<evidence type="ECO:0000256" key="2">
    <source>
        <dbReference type="ARBA" id="ARBA00022729"/>
    </source>
</evidence>
<keyword evidence="1" id="KW-1003">Cell membrane</keyword>
<evidence type="ECO:0000256" key="4">
    <source>
        <dbReference type="ARBA" id="ARBA00023139"/>
    </source>
</evidence>
<keyword evidence="2 6" id="KW-0732">Signal</keyword>
<keyword evidence="4" id="KW-0564">Palmitate</keyword>
<evidence type="ECO:0000256" key="1">
    <source>
        <dbReference type="ARBA" id="ARBA00022475"/>
    </source>
</evidence>
<dbReference type="InterPro" id="IPR006059">
    <property type="entry name" value="SBP"/>
</dbReference>
<reference evidence="7 8" key="1">
    <citation type="submission" date="2018-05" db="EMBL/GenBank/DDBJ databases">
        <title>Genomic analysis of Gracilibacillus dipsosauri DD1 reveals novel features of a salt-tolerant amylase.</title>
        <authorList>
            <person name="Deutch C.E."/>
            <person name="Yang S."/>
        </authorList>
    </citation>
    <scope>NUCLEOTIDE SEQUENCE [LARGE SCALE GENOMIC DNA]</scope>
    <source>
        <strain evidence="7 8">DD1</strain>
    </source>
</reference>
<organism evidence="7 8">
    <name type="scientific">Gracilibacillus dipsosauri</name>
    <dbReference type="NCBI Taxonomy" id="178340"/>
    <lineage>
        <taxon>Bacteria</taxon>
        <taxon>Bacillati</taxon>
        <taxon>Bacillota</taxon>
        <taxon>Bacilli</taxon>
        <taxon>Bacillales</taxon>
        <taxon>Bacillaceae</taxon>
        <taxon>Gracilibacillus</taxon>
    </lineage>
</organism>
<dbReference type="PROSITE" id="PS51257">
    <property type="entry name" value="PROKAR_LIPOPROTEIN"/>
    <property type="match status" value="1"/>
</dbReference>
<comment type="caution">
    <text evidence="7">The sequence shown here is derived from an EMBL/GenBank/DDBJ whole genome shotgun (WGS) entry which is preliminary data.</text>
</comment>
<dbReference type="PANTHER" id="PTHR43649:SF33">
    <property type="entry name" value="POLYGALACTURONAN_RHAMNOGALACTURONAN-BINDING PROTEIN YTCQ"/>
    <property type="match status" value="1"/>
</dbReference>
<name>A0A317KWH9_9BACI</name>
<dbReference type="RefSeq" id="WP_109984991.1">
    <property type="nucleotide sequence ID" value="NZ_QGTD01000013.1"/>
</dbReference>
<gene>
    <name evidence="7" type="ORF">DLJ74_14395</name>
</gene>
<proteinExistence type="predicted"/>
<feature type="chain" id="PRO_5038939517" evidence="6">
    <location>
        <begin position="21"/>
        <end position="499"/>
    </location>
</feature>
<dbReference type="Pfam" id="PF01547">
    <property type="entry name" value="SBP_bac_1"/>
    <property type="match status" value="1"/>
</dbReference>
<keyword evidence="3" id="KW-0472">Membrane</keyword>
<dbReference type="Gene3D" id="3.40.190.10">
    <property type="entry name" value="Periplasmic binding protein-like II"/>
    <property type="match status" value="2"/>
</dbReference>
<evidence type="ECO:0000256" key="5">
    <source>
        <dbReference type="ARBA" id="ARBA00023288"/>
    </source>
</evidence>
<dbReference type="AlphaFoldDB" id="A0A317KWH9"/>
<evidence type="ECO:0000256" key="6">
    <source>
        <dbReference type="SAM" id="SignalP"/>
    </source>
</evidence>
<evidence type="ECO:0000256" key="3">
    <source>
        <dbReference type="ARBA" id="ARBA00023136"/>
    </source>
</evidence>
<dbReference type="SUPFAM" id="SSF53850">
    <property type="entry name" value="Periplasmic binding protein-like II"/>
    <property type="match status" value="1"/>
</dbReference>
<dbReference type="EMBL" id="QGTD01000013">
    <property type="protein sequence ID" value="PWU67643.1"/>
    <property type="molecule type" value="Genomic_DNA"/>
</dbReference>
<feature type="signal peptide" evidence="6">
    <location>
        <begin position="1"/>
        <end position="20"/>
    </location>
</feature>
<sequence>MRKLQVKLLLVFCLMSLLVACNNESASSGEGNDGDSDGRPTIHFMTNLLTPNVPNDKILTKVEEVTGYNLEIDWVPDNNYNERLNSAFATNSLPDVVGIGFQQINQFKDAIRDGQFWEIGPYLEEYENLSKLKEEIINNSKVDGKVYGIYQGRPLSRSGIIYRKDWADNLGLSAPTTTEEFYEMAKAFTEDDPDGDGKDNTIGLTDRNDLIYGSFKTIASWFGTPNYWGEKDGEIVPQFMYPEYIETMDFIKKLHENGYMNQDFPVTSKEDQTEMFKNGTAGLYVGSMSDVKAMYDDASKINPDVEYDVQNYVEGPHGEYGIWSIPGFGSLMLFPKSSVGSEEELKNILEFYDYLMTPEVANLALWGEEGVHYELIDGRAKVIDQTKYDAEVRPYKIFEIGEPETSGKYEPYNEYEPAIKAIELEKDNENYLIKDPTVTLDSETYAKNAGQLDQIISDATYQYMLGEMDEDGFQAAIKKWEEAGGSDVLKEFNESLKNQ</sequence>
<dbReference type="PANTHER" id="PTHR43649">
    <property type="entry name" value="ARABINOSE-BINDING PROTEIN-RELATED"/>
    <property type="match status" value="1"/>
</dbReference>
<evidence type="ECO:0000313" key="7">
    <source>
        <dbReference type="EMBL" id="PWU67643.1"/>
    </source>
</evidence>
<evidence type="ECO:0000313" key="8">
    <source>
        <dbReference type="Proteomes" id="UP000245624"/>
    </source>
</evidence>
<keyword evidence="8" id="KW-1185">Reference proteome</keyword>
<dbReference type="Proteomes" id="UP000245624">
    <property type="component" value="Unassembled WGS sequence"/>
</dbReference>
<protein>
    <submittedName>
        <fullName evidence="7">ABC transporter substrate-binding protein</fullName>
    </submittedName>
</protein>
<dbReference type="InterPro" id="IPR050490">
    <property type="entry name" value="Bact_solute-bd_prot1"/>
</dbReference>
<dbReference type="CDD" id="cd13580">
    <property type="entry name" value="PBP2_AlgQ_like_1"/>
    <property type="match status" value="1"/>
</dbReference>
<keyword evidence="5" id="KW-0449">Lipoprotein</keyword>
<accession>A0A317KWH9</accession>
<dbReference type="OrthoDB" id="9787283at2"/>